<keyword evidence="3" id="KW-1185">Reference proteome</keyword>
<dbReference type="OrthoDB" id="4770405at2"/>
<keyword evidence="1" id="KW-0175">Coiled coil</keyword>
<dbReference type="AlphaFoldDB" id="A0A4Y8SGW5"/>
<sequence length="1133" mass="127991">MSSTPQTKLTDAAESNAGDNYHLVFAVRKALELLNFSADGLKALSLEGVSKDDEKTFDPQSLLGVDLTEYYGGQNLAAAKTVIISQLKYSTRHADRAWTAAELCKGKKRGTAASVMDRLGKLFSELLKNHPAQVKKVRVKLVSNRPVSTDLEHLVNTLKAGKPPRSFATYKNKLSIPDKNIADRIHKASKLPADQILAFLAALDFSDCGSGSSLYHTERSYEAIAQLGDLDGATQFAKLKDMVGDRMLPANKGKHTLYVTDVLYKFNFSELSDLLPVRNNIEIPEKLVEREQLNDLQKLIIAPATKVMGLHGHAGIGKSTIMLSIDALLPPGSKSILFDCYGGGAYNDADDRRHTPEYAILQLCNDLGLKCGTPFLLVRNTNTGHLLKELKKRLTEAVALLQAVSPAALLVLLIDAADNSVSAAAQFHTECFVTELARMGLPDGCRVIFSARTERLPTLNLPASAPTFQIRPFTIQETIVFLAKHFSGIPPETVTDFQQLTYGTPRVMAYVLEGDGTTLQEKIEFLKPNGKTLDQLFGQRIQEAQLRAGDADSIERFLRALVALPSPVPESFLQAVSGLSNDLMTDLRVDLWRGLVYENGVFRFRDEDFETFLRTTYPVRASDYKTIAAILINEAGSNDYASIHLGSMLANAGAKTELVDMVINRKYLERPADPIKNKEVFIERVRLAMRLTDRADLDFFKLQFIAAEAAKSNELIENILIGHSELAAAYGDLQTNQKLYFQSGNPRWYGPAHFRNAAVFSREKSTHDLARQHLERARDWMNYRSRLKDEEQDDYDFSGKDIAYAAEATLRVSGIDRCAKFIDSWTPRSFGSEVFEELLKLLIASESNQQLNNWLRKFPLRADLRIAAASLFFRYGLKIGFEWRDIFKAPEKFTRLKQKLPLDFQFKLVSFLEYALNNGIAYADAQPFLSLIPLVYPDRVPGFFHGHDDKEVAELDLLFRVKALQMYLDNASFLLADLYSERFRKALAAKDQKRENEEQKKEIDRVYRHLLRIYDVRAKFLLGKSSEKLLAEEVKAVVKAIGDDWELRYYHEYRYLRVYDFMLQKLSDIIFFTKTEKVLQTISEGFDPKKTNNLDARLKLAARLSHRRKYDDFILKYLQSIEQTLQSELLPGS</sequence>
<dbReference type="InterPro" id="IPR027417">
    <property type="entry name" value="P-loop_NTPase"/>
</dbReference>
<dbReference type="RefSeq" id="WP_133230680.1">
    <property type="nucleotide sequence ID" value="NZ_SOZE01000009.1"/>
</dbReference>
<comment type="caution">
    <text evidence="2">The sequence shown here is derived from an EMBL/GenBank/DDBJ whole genome shotgun (WGS) entry which is preliminary data.</text>
</comment>
<dbReference type="GO" id="GO:0005524">
    <property type="term" value="F:ATP binding"/>
    <property type="evidence" value="ECO:0007669"/>
    <property type="project" value="UniProtKB-KW"/>
</dbReference>
<name>A0A4Y8SGW5_9SPHI</name>
<evidence type="ECO:0000256" key="1">
    <source>
        <dbReference type="SAM" id="Coils"/>
    </source>
</evidence>
<dbReference type="SUPFAM" id="SSF52540">
    <property type="entry name" value="P-loop containing nucleoside triphosphate hydrolases"/>
    <property type="match status" value="1"/>
</dbReference>
<evidence type="ECO:0000313" key="3">
    <source>
        <dbReference type="Proteomes" id="UP000297540"/>
    </source>
</evidence>
<evidence type="ECO:0000313" key="2">
    <source>
        <dbReference type="EMBL" id="TFF37704.1"/>
    </source>
</evidence>
<dbReference type="Proteomes" id="UP000297540">
    <property type="component" value="Unassembled WGS sequence"/>
</dbReference>
<dbReference type="EMBL" id="SOZE01000009">
    <property type="protein sequence ID" value="TFF37704.1"/>
    <property type="molecule type" value="Genomic_DNA"/>
</dbReference>
<keyword evidence="2" id="KW-0547">Nucleotide-binding</keyword>
<keyword evidence="2" id="KW-0067">ATP-binding</keyword>
<protein>
    <submittedName>
        <fullName evidence="2">ATP-binding protein</fullName>
    </submittedName>
</protein>
<proteinExistence type="predicted"/>
<reference evidence="2 3" key="1">
    <citation type="journal article" date="2017" name="Int. J. Syst. Evol. Microbiol.">
        <title>Mucilaginibacterpsychrotolerans sp. nov., isolated from peatlands.</title>
        <authorList>
            <person name="Deng Y."/>
            <person name="Shen L."/>
            <person name="Xu B."/>
            <person name="Liu Y."/>
            <person name="Gu Z."/>
            <person name="Liu H."/>
            <person name="Zhou Y."/>
        </authorList>
    </citation>
    <scope>NUCLEOTIDE SEQUENCE [LARGE SCALE GENOMIC DNA]</scope>
    <source>
        <strain evidence="2 3">NH7-4</strain>
    </source>
</reference>
<organism evidence="2 3">
    <name type="scientific">Mucilaginibacter psychrotolerans</name>
    <dbReference type="NCBI Taxonomy" id="1524096"/>
    <lineage>
        <taxon>Bacteria</taxon>
        <taxon>Pseudomonadati</taxon>
        <taxon>Bacteroidota</taxon>
        <taxon>Sphingobacteriia</taxon>
        <taxon>Sphingobacteriales</taxon>
        <taxon>Sphingobacteriaceae</taxon>
        <taxon>Mucilaginibacter</taxon>
    </lineage>
</organism>
<feature type="coiled-coil region" evidence="1">
    <location>
        <begin position="980"/>
        <end position="1009"/>
    </location>
</feature>
<accession>A0A4Y8SGW5</accession>
<gene>
    <name evidence="2" type="ORF">E2R66_11085</name>
</gene>